<sequence>MEATGETEEPVSGELVSVVHALSLPAKSYDNHPDIEMAWAMRAMQHAEVYYKLISSVDPQFLKLTKVDDQIYTEFRKKIEKLRIDVLDPEELNIS</sequence>
<dbReference type="PANTHER" id="PTHR13410:SF9">
    <property type="entry name" value="PROTEIN PBDC1"/>
    <property type="match status" value="1"/>
</dbReference>
<name>A0ABP0AAP5_PIPNA</name>
<evidence type="ECO:0000259" key="1">
    <source>
        <dbReference type="Pfam" id="PF04669"/>
    </source>
</evidence>
<dbReference type="Pfam" id="PF04669">
    <property type="entry name" value="PBDC1"/>
    <property type="match status" value="1"/>
</dbReference>
<reference evidence="2" key="1">
    <citation type="submission" date="2023-12" db="EMBL/GenBank/DDBJ databases">
        <authorList>
            <person name="Brown T."/>
        </authorList>
    </citation>
    <scope>NUCLEOTIDE SEQUENCE</scope>
</reference>
<protein>
    <recommendedName>
        <fullName evidence="1">Polysaccharide biosynthesis domain-containing protein</fullName>
    </recommendedName>
</protein>
<dbReference type="InterPro" id="IPR021148">
    <property type="entry name" value="Polysacc_synth_dom"/>
</dbReference>
<dbReference type="Proteomes" id="UP001314169">
    <property type="component" value="Chromosome 7"/>
</dbReference>
<evidence type="ECO:0000313" key="2">
    <source>
        <dbReference type="EMBL" id="CAK6447314.1"/>
    </source>
</evidence>
<dbReference type="InterPro" id="IPR008476">
    <property type="entry name" value="PBDC1_metazoa/fungi"/>
</dbReference>
<keyword evidence="3" id="KW-1185">Reference proteome</keyword>
<dbReference type="InterPro" id="IPR023139">
    <property type="entry name" value="PBDC1-like_dom_sf"/>
</dbReference>
<gene>
    <name evidence="2" type="ORF">MPIPNATIZW_LOCUS15620</name>
</gene>
<accession>A0ABP0AAP5</accession>
<dbReference type="EMBL" id="OY882864">
    <property type="protein sequence ID" value="CAK6447314.1"/>
    <property type="molecule type" value="Genomic_DNA"/>
</dbReference>
<proteinExistence type="predicted"/>
<dbReference type="PANTHER" id="PTHR13410">
    <property type="entry name" value="PROTEIN PBDC1"/>
    <property type="match status" value="1"/>
</dbReference>
<dbReference type="Gene3D" id="1.10.3560.10">
    <property type="entry name" value="yst0336 like domain"/>
    <property type="match status" value="1"/>
</dbReference>
<feature type="domain" description="Polysaccharide biosynthesis" evidence="1">
    <location>
        <begin position="35"/>
        <end position="92"/>
    </location>
</feature>
<organism evidence="2 3">
    <name type="scientific">Pipistrellus nathusii</name>
    <name type="common">Nathusius' pipistrelle</name>
    <dbReference type="NCBI Taxonomy" id="59473"/>
    <lineage>
        <taxon>Eukaryota</taxon>
        <taxon>Metazoa</taxon>
        <taxon>Chordata</taxon>
        <taxon>Craniata</taxon>
        <taxon>Vertebrata</taxon>
        <taxon>Euteleostomi</taxon>
        <taxon>Mammalia</taxon>
        <taxon>Eutheria</taxon>
        <taxon>Laurasiatheria</taxon>
        <taxon>Chiroptera</taxon>
        <taxon>Yangochiroptera</taxon>
        <taxon>Vespertilionidae</taxon>
        <taxon>Pipistrellus</taxon>
    </lineage>
</organism>
<evidence type="ECO:0000313" key="3">
    <source>
        <dbReference type="Proteomes" id="UP001314169"/>
    </source>
</evidence>